<dbReference type="InterPro" id="IPR052008">
    <property type="entry name" value="Mitoribosomal_protein_bL33"/>
</dbReference>
<gene>
    <name evidence="8" type="ORF">BKA59DRAFT_516445</name>
</gene>
<dbReference type="SUPFAM" id="SSF57829">
    <property type="entry name" value="Zn-binding ribosomal proteins"/>
    <property type="match status" value="1"/>
</dbReference>
<dbReference type="OrthoDB" id="275534at2759"/>
<evidence type="ECO:0000256" key="7">
    <source>
        <dbReference type="SAM" id="Phobius"/>
    </source>
</evidence>
<dbReference type="InterPro" id="IPR011332">
    <property type="entry name" value="Ribosomal_zn-bd"/>
</dbReference>
<dbReference type="PANTHER" id="PTHR47037">
    <property type="entry name" value="39S RIBOSOMAL PROTEIN L33, MITOCHONDRIAL"/>
    <property type="match status" value="1"/>
</dbReference>
<sequence length="56" mass="6471">MAKKVKARLVHARLVSMAMTGFFYTFKRPRTAPMMSMLKYDPIGTVMRLIMFKSPS</sequence>
<dbReference type="Proteomes" id="UP000813427">
    <property type="component" value="Unassembled WGS sequence"/>
</dbReference>
<organism evidence="8 9">
    <name type="scientific">Fusarium tricinctum</name>
    <dbReference type="NCBI Taxonomy" id="61284"/>
    <lineage>
        <taxon>Eukaryota</taxon>
        <taxon>Fungi</taxon>
        <taxon>Dikarya</taxon>
        <taxon>Ascomycota</taxon>
        <taxon>Pezizomycotina</taxon>
        <taxon>Sordariomycetes</taxon>
        <taxon>Hypocreomycetidae</taxon>
        <taxon>Hypocreales</taxon>
        <taxon>Nectriaceae</taxon>
        <taxon>Fusarium</taxon>
        <taxon>Fusarium tricinctum species complex</taxon>
    </lineage>
</organism>
<keyword evidence="7" id="KW-0472">Membrane</keyword>
<dbReference type="AlphaFoldDB" id="A0A8K0RRI8"/>
<evidence type="ECO:0000256" key="4">
    <source>
        <dbReference type="ARBA" id="ARBA00023128"/>
    </source>
</evidence>
<name>A0A8K0RRI8_9HYPO</name>
<reference evidence="8" key="1">
    <citation type="journal article" date="2021" name="Nat. Commun.">
        <title>Genetic determinants of endophytism in the Arabidopsis root mycobiome.</title>
        <authorList>
            <person name="Mesny F."/>
            <person name="Miyauchi S."/>
            <person name="Thiergart T."/>
            <person name="Pickel B."/>
            <person name="Atanasova L."/>
            <person name="Karlsson M."/>
            <person name="Huettel B."/>
            <person name="Barry K.W."/>
            <person name="Haridas S."/>
            <person name="Chen C."/>
            <person name="Bauer D."/>
            <person name="Andreopoulos W."/>
            <person name="Pangilinan J."/>
            <person name="LaButti K."/>
            <person name="Riley R."/>
            <person name="Lipzen A."/>
            <person name="Clum A."/>
            <person name="Drula E."/>
            <person name="Henrissat B."/>
            <person name="Kohler A."/>
            <person name="Grigoriev I.V."/>
            <person name="Martin F.M."/>
            <person name="Hacquard S."/>
        </authorList>
    </citation>
    <scope>NUCLEOTIDE SEQUENCE</scope>
    <source>
        <strain evidence="8">MPI-SDFR-AT-0068</strain>
    </source>
</reference>
<keyword evidence="7" id="KW-1133">Transmembrane helix</keyword>
<evidence type="ECO:0000256" key="1">
    <source>
        <dbReference type="ARBA" id="ARBA00004173"/>
    </source>
</evidence>
<evidence type="ECO:0000256" key="6">
    <source>
        <dbReference type="ARBA" id="ARBA00035275"/>
    </source>
</evidence>
<comment type="subcellular location">
    <subcellularLocation>
        <location evidence="1">Mitochondrion</location>
    </subcellularLocation>
</comment>
<evidence type="ECO:0000256" key="3">
    <source>
        <dbReference type="ARBA" id="ARBA00022980"/>
    </source>
</evidence>
<feature type="transmembrane region" description="Helical" evidence="7">
    <location>
        <begin position="7"/>
        <end position="26"/>
    </location>
</feature>
<keyword evidence="9" id="KW-1185">Reference proteome</keyword>
<dbReference type="GO" id="GO:0006412">
    <property type="term" value="P:translation"/>
    <property type="evidence" value="ECO:0007669"/>
    <property type="project" value="InterPro"/>
</dbReference>
<keyword evidence="3 8" id="KW-0689">Ribosomal protein</keyword>
<dbReference type="PANTHER" id="PTHR47037:SF1">
    <property type="entry name" value="LARGE RIBOSOMAL SUBUNIT PROTEIN BL33M"/>
    <property type="match status" value="1"/>
</dbReference>
<evidence type="ECO:0000256" key="2">
    <source>
        <dbReference type="ARBA" id="ARBA00007596"/>
    </source>
</evidence>
<dbReference type="GO" id="GO:0005739">
    <property type="term" value="C:mitochondrion"/>
    <property type="evidence" value="ECO:0007669"/>
    <property type="project" value="UniProtKB-SubCell"/>
</dbReference>
<dbReference type="Gene3D" id="2.20.28.120">
    <property type="entry name" value="Ribosomal protein L33"/>
    <property type="match status" value="1"/>
</dbReference>
<keyword evidence="5" id="KW-0687">Ribonucleoprotein</keyword>
<dbReference type="GO" id="GO:1990904">
    <property type="term" value="C:ribonucleoprotein complex"/>
    <property type="evidence" value="ECO:0007669"/>
    <property type="project" value="UniProtKB-KW"/>
</dbReference>
<evidence type="ECO:0000313" key="8">
    <source>
        <dbReference type="EMBL" id="KAH7235918.1"/>
    </source>
</evidence>
<evidence type="ECO:0000313" key="9">
    <source>
        <dbReference type="Proteomes" id="UP000813427"/>
    </source>
</evidence>
<dbReference type="EMBL" id="JAGPXF010000007">
    <property type="protein sequence ID" value="KAH7235918.1"/>
    <property type="molecule type" value="Genomic_DNA"/>
</dbReference>
<comment type="similarity">
    <text evidence="2">Belongs to the bacterial ribosomal protein bL33 family.</text>
</comment>
<dbReference type="GO" id="GO:0005840">
    <property type="term" value="C:ribosome"/>
    <property type="evidence" value="ECO:0007669"/>
    <property type="project" value="UniProtKB-KW"/>
</dbReference>
<keyword evidence="7" id="KW-0812">Transmembrane</keyword>
<protein>
    <recommendedName>
        <fullName evidence="6">Large ribosomal subunit protein bL33m</fullName>
    </recommendedName>
</protein>
<dbReference type="InterPro" id="IPR038584">
    <property type="entry name" value="Ribosomal_bL33_sf"/>
</dbReference>
<accession>A0A8K0RRI8</accession>
<comment type="caution">
    <text evidence="8">The sequence shown here is derived from an EMBL/GenBank/DDBJ whole genome shotgun (WGS) entry which is preliminary data.</text>
</comment>
<keyword evidence="4" id="KW-0496">Mitochondrion</keyword>
<evidence type="ECO:0000256" key="5">
    <source>
        <dbReference type="ARBA" id="ARBA00023274"/>
    </source>
</evidence>
<proteinExistence type="inferred from homology"/>